<dbReference type="PRINTS" id="PR00722">
    <property type="entry name" value="CHYMOTRYPSIN"/>
</dbReference>
<keyword evidence="3" id="KW-0732">Signal</keyword>
<dbReference type="PROSITE" id="PS00134">
    <property type="entry name" value="TRYPSIN_HIS"/>
    <property type="match status" value="1"/>
</dbReference>
<evidence type="ECO:0000256" key="1">
    <source>
        <dbReference type="ARBA" id="ARBA00023157"/>
    </source>
</evidence>
<keyword evidence="2" id="KW-0720">Serine protease</keyword>
<evidence type="ECO:0000313" key="6">
    <source>
        <dbReference type="Proteomes" id="UP001424459"/>
    </source>
</evidence>
<evidence type="ECO:0000256" key="3">
    <source>
        <dbReference type="SAM" id="SignalP"/>
    </source>
</evidence>
<comment type="caution">
    <text evidence="5">The sequence shown here is derived from an EMBL/GenBank/DDBJ whole genome shotgun (WGS) entry which is preliminary data.</text>
</comment>
<keyword evidence="2" id="KW-0645">Protease</keyword>
<gene>
    <name evidence="5" type="ORF">GCM10022281_24770</name>
</gene>
<feature type="domain" description="Peptidase S1" evidence="4">
    <location>
        <begin position="168"/>
        <end position="447"/>
    </location>
</feature>
<reference evidence="6" key="1">
    <citation type="journal article" date="2019" name="Int. J. Syst. Evol. Microbiol.">
        <title>The Global Catalogue of Microorganisms (GCM) 10K type strain sequencing project: providing services to taxonomists for standard genome sequencing and annotation.</title>
        <authorList>
            <consortium name="The Broad Institute Genomics Platform"/>
            <consortium name="The Broad Institute Genome Sequencing Center for Infectious Disease"/>
            <person name="Wu L."/>
            <person name="Ma J."/>
        </authorList>
    </citation>
    <scope>NUCLEOTIDE SEQUENCE [LARGE SCALE GENOMIC DNA]</scope>
    <source>
        <strain evidence="6">JCM 17564</strain>
    </source>
</reference>
<dbReference type="PANTHER" id="PTHR24258">
    <property type="entry name" value="SERINE PROTEASE-RELATED"/>
    <property type="match status" value="1"/>
</dbReference>
<keyword evidence="2" id="KW-0378">Hydrolase</keyword>
<dbReference type="InterPro" id="IPR033116">
    <property type="entry name" value="TRYPSIN_SER"/>
</dbReference>
<evidence type="ECO:0000256" key="2">
    <source>
        <dbReference type="RuleBase" id="RU363034"/>
    </source>
</evidence>
<sequence>MRAPCWPAAAGLGLALLLAAPAAAQSDDRVGAELEAAEQPQWAAWWASMTPAEQGRMRLLTDGLGEGRRGFVVAAFLAAPEDTRRRFTALLARLDDAEVEKLAGRFGRYPAEFVEGLATYISKVGTDRAYHDLFVRARYTTTPEDQADAPAEAAWKTFEYVWDPPEQVTRARIAENDMAPFQVQIFKAGVSAAPLSPLELRREFDNYGQALLPYQRTHHCGGALIAPRLVLTAAHCVKDPPPGPFLQTRRVRTGTQDIRYGGTTWRIAAAVRHGGYDSNQRNDIALLVLEPDAETSLAANGSARVIRMPRRGDAPIGPAEPLTVFGWGNTTETAIGAKFRNRYGAAKMATPILQEANLVMKPAAACNGNAAFAGASQVGRGQLCAYGEGGVDACQGDSGGSLIRTLPGGEKVLVGLVSFGRGCGLPGVPGVYTDVSAYAGWIAQARKAAKPGQLTDWPPRPVPVSAR</sequence>
<proteinExistence type="predicted"/>
<dbReference type="Pfam" id="PF00089">
    <property type="entry name" value="Trypsin"/>
    <property type="match status" value="1"/>
</dbReference>
<dbReference type="PROSITE" id="PS00135">
    <property type="entry name" value="TRYPSIN_SER"/>
    <property type="match status" value="1"/>
</dbReference>
<dbReference type="EMBL" id="BAABBR010000001">
    <property type="protein sequence ID" value="GAA4042635.1"/>
    <property type="molecule type" value="Genomic_DNA"/>
</dbReference>
<dbReference type="InterPro" id="IPR001314">
    <property type="entry name" value="Peptidase_S1A"/>
</dbReference>
<feature type="chain" id="PRO_5046021868" description="Peptidase S1 domain-containing protein" evidence="3">
    <location>
        <begin position="25"/>
        <end position="467"/>
    </location>
</feature>
<keyword evidence="1" id="KW-1015">Disulfide bond</keyword>
<evidence type="ECO:0000313" key="5">
    <source>
        <dbReference type="EMBL" id="GAA4042635.1"/>
    </source>
</evidence>
<evidence type="ECO:0000259" key="4">
    <source>
        <dbReference type="PROSITE" id="PS50240"/>
    </source>
</evidence>
<dbReference type="InterPro" id="IPR018114">
    <property type="entry name" value="TRYPSIN_HIS"/>
</dbReference>
<dbReference type="Gene3D" id="2.40.10.10">
    <property type="entry name" value="Trypsin-like serine proteases"/>
    <property type="match status" value="1"/>
</dbReference>
<organism evidence="5 6">
    <name type="scientific">Sphingomonas rosea</name>
    <dbReference type="NCBI Taxonomy" id="335605"/>
    <lineage>
        <taxon>Bacteria</taxon>
        <taxon>Pseudomonadati</taxon>
        <taxon>Pseudomonadota</taxon>
        <taxon>Alphaproteobacteria</taxon>
        <taxon>Sphingomonadales</taxon>
        <taxon>Sphingomonadaceae</taxon>
        <taxon>Sphingomonas</taxon>
    </lineage>
</organism>
<dbReference type="SUPFAM" id="SSF50494">
    <property type="entry name" value="Trypsin-like serine proteases"/>
    <property type="match status" value="1"/>
</dbReference>
<dbReference type="PROSITE" id="PS50240">
    <property type="entry name" value="TRYPSIN_DOM"/>
    <property type="match status" value="1"/>
</dbReference>
<keyword evidence="6" id="KW-1185">Reference proteome</keyword>
<name>A0ABP7UG43_9SPHN</name>
<feature type="signal peptide" evidence="3">
    <location>
        <begin position="1"/>
        <end position="24"/>
    </location>
</feature>
<dbReference type="CDD" id="cd00190">
    <property type="entry name" value="Tryp_SPc"/>
    <property type="match status" value="1"/>
</dbReference>
<accession>A0ABP7UG43</accession>
<dbReference type="Proteomes" id="UP001424459">
    <property type="component" value="Unassembled WGS sequence"/>
</dbReference>
<protein>
    <recommendedName>
        <fullName evidence="4">Peptidase S1 domain-containing protein</fullName>
    </recommendedName>
</protein>
<dbReference type="InterPro" id="IPR001254">
    <property type="entry name" value="Trypsin_dom"/>
</dbReference>
<dbReference type="RefSeq" id="WP_344697405.1">
    <property type="nucleotide sequence ID" value="NZ_BAABBR010000001.1"/>
</dbReference>
<dbReference type="PANTHER" id="PTHR24258:SF140">
    <property type="entry name" value="BCDNA.GH08420-RELATED"/>
    <property type="match status" value="1"/>
</dbReference>
<dbReference type="InterPro" id="IPR009003">
    <property type="entry name" value="Peptidase_S1_PA"/>
</dbReference>
<dbReference type="InterPro" id="IPR043504">
    <property type="entry name" value="Peptidase_S1_PA_chymotrypsin"/>
</dbReference>
<dbReference type="SMART" id="SM00020">
    <property type="entry name" value="Tryp_SPc"/>
    <property type="match status" value="1"/>
</dbReference>